<dbReference type="Proteomes" id="UP000320772">
    <property type="component" value="Unassembled WGS sequence"/>
</dbReference>
<protein>
    <submittedName>
        <fullName evidence="1">Uncharacterized protein</fullName>
    </submittedName>
</protein>
<evidence type="ECO:0000313" key="2">
    <source>
        <dbReference type="Proteomes" id="UP000320772"/>
    </source>
</evidence>
<reference evidence="1 2" key="1">
    <citation type="submission" date="2019-06" db="EMBL/GenBank/DDBJ databases">
        <title>Whole genome shotgun sequence of Gluconobacter roseus NBRC 3990.</title>
        <authorList>
            <person name="Hosoyama A."/>
            <person name="Uohara A."/>
            <person name="Ohji S."/>
            <person name="Ichikawa N."/>
        </authorList>
    </citation>
    <scope>NUCLEOTIDE SEQUENCE [LARGE SCALE GENOMIC DNA]</scope>
    <source>
        <strain evidence="1 2">NBRC 3990</strain>
    </source>
</reference>
<keyword evidence="2" id="KW-1185">Reference proteome</keyword>
<comment type="caution">
    <text evidence="1">The sequence shown here is derived from an EMBL/GenBank/DDBJ whole genome shotgun (WGS) entry which is preliminary data.</text>
</comment>
<name>A0A4Y3M2M6_9PROT</name>
<proteinExistence type="predicted"/>
<dbReference type="EMBL" id="BJLY01000001">
    <property type="protein sequence ID" value="GEB02875.1"/>
    <property type="molecule type" value="Genomic_DNA"/>
</dbReference>
<dbReference type="AlphaFoldDB" id="A0A4Y3M2M6"/>
<gene>
    <name evidence="1" type="ORF">GRO01_04510</name>
</gene>
<sequence>MRAAALAEMLKGTVSDMGVCSRTLKRRLDPVRPSKTAAVLIIWSETPEGQRLRGCTHAGLA</sequence>
<organism evidence="1 2">
    <name type="scientific">Gluconobacter roseus NBRC 3990</name>
    <dbReference type="NCBI Taxonomy" id="1307950"/>
    <lineage>
        <taxon>Bacteria</taxon>
        <taxon>Pseudomonadati</taxon>
        <taxon>Pseudomonadota</taxon>
        <taxon>Alphaproteobacteria</taxon>
        <taxon>Acetobacterales</taxon>
        <taxon>Acetobacteraceae</taxon>
        <taxon>Gluconobacter</taxon>
    </lineage>
</organism>
<accession>A0A4Y3M2M6</accession>
<evidence type="ECO:0000313" key="1">
    <source>
        <dbReference type="EMBL" id="GEB02875.1"/>
    </source>
</evidence>